<dbReference type="PANTHER" id="PTHR31435">
    <property type="entry name" value="PROTEIN NATD1"/>
    <property type="match status" value="1"/>
</dbReference>
<dbReference type="InterPro" id="IPR016181">
    <property type="entry name" value="Acyl_CoA_acyltransferase"/>
</dbReference>
<dbReference type="PANTHER" id="PTHR31435:SF10">
    <property type="entry name" value="BSR4717 PROTEIN"/>
    <property type="match status" value="1"/>
</dbReference>
<evidence type="ECO:0000259" key="2">
    <source>
        <dbReference type="PROSITE" id="PS51729"/>
    </source>
</evidence>
<protein>
    <submittedName>
        <fullName evidence="3">Uncharacterized protein</fullName>
    </submittedName>
</protein>
<dbReference type="Pfam" id="PF14542">
    <property type="entry name" value="Acetyltransf_CG"/>
    <property type="match status" value="1"/>
</dbReference>
<dbReference type="Gene3D" id="3.40.630.30">
    <property type="match status" value="1"/>
</dbReference>
<dbReference type="AlphaFoldDB" id="A0A1I3RQS4"/>
<dbReference type="InterPro" id="IPR031165">
    <property type="entry name" value="GNAT_YJDJ"/>
</dbReference>
<sequence>MQVDVKLSPGGDLFEAEVDGKHAGQLEFVRRDGVIVYTHTEVDAEFEGNGVGGALVRAALDGARAEGVKIVPRCPFVKTWIERHPGYADLVEGG</sequence>
<dbReference type="InterPro" id="IPR045057">
    <property type="entry name" value="Gcn5-rel_NAT"/>
</dbReference>
<evidence type="ECO:0000313" key="4">
    <source>
        <dbReference type="Proteomes" id="UP000199111"/>
    </source>
</evidence>
<dbReference type="SUPFAM" id="SSF55729">
    <property type="entry name" value="Acyl-CoA N-acyltransferases (Nat)"/>
    <property type="match status" value="1"/>
</dbReference>
<dbReference type="GO" id="GO:0016747">
    <property type="term" value="F:acyltransferase activity, transferring groups other than amino-acyl groups"/>
    <property type="evidence" value="ECO:0007669"/>
    <property type="project" value="InterPro"/>
</dbReference>
<gene>
    <name evidence="3" type="ORF">SAMN05216275_109104</name>
</gene>
<organism evidence="3 4">
    <name type="scientific">Streptosporangium canum</name>
    <dbReference type="NCBI Taxonomy" id="324952"/>
    <lineage>
        <taxon>Bacteria</taxon>
        <taxon>Bacillati</taxon>
        <taxon>Actinomycetota</taxon>
        <taxon>Actinomycetes</taxon>
        <taxon>Streptosporangiales</taxon>
        <taxon>Streptosporangiaceae</taxon>
        <taxon>Streptosporangium</taxon>
    </lineage>
</organism>
<dbReference type="CDD" id="cd04301">
    <property type="entry name" value="NAT_SF"/>
    <property type="match status" value="1"/>
</dbReference>
<accession>A0A1I3RQS4</accession>
<dbReference type="InterPro" id="IPR000182">
    <property type="entry name" value="GNAT_dom"/>
</dbReference>
<feature type="domain" description="N-acetyltransferase" evidence="1">
    <location>
        <begin position="1"/>
        <end position="94"/>
    </location>
</feature>
<evidence type="ECO:0000259" key="1">
    <source>
        <dbReference type="PROSITE" id="PS51186"/>
    </source>
</evidence>
<dbReference type="EMBL" id="FOQY01000009">
    <property type="protein sequence ID" value="SFJ47641.1"/>
    <property type="molecule type" value="Genomic_DNA"/>
</dbReference>
<reference evidence="4" key="1">
    <citation type="submission" date="2016-10" db="EMBL/GenBank/DDBJ databases">
        <authorList>
            <person name="Varghese N."/>
            <person name="Submissions S."/>
        </authorList>
    </citation>
    <scope>NUCLEOTIDE SEQUENCE [LARGE SCALE GENOMIC DNA]</scope>
    <source>
        <strain evidence="4">CGMCC 4.2126</strain>
    </source>
</reference>
<dbReference type="GeneID" id="96298894"/>
<name>A0A1I3RQS4_9ACTN</name>
<dbReference type="Proteomes" id="UP000199111">
    <property type="component" value="Unassembled WGS sequence"/>
</dbReference>
<keyword evidence="4" id="KW-1185">Reference proteome</keyword>
<proteinExistence type="predicted"/>
<dbReference type="PROSITE" id="PS51729">
    <property type="entry name" value="GNAT_YJDJ"/>
    <property type="match status" value="1"/>
</dbReference>
<evidence type="ECO:0000313" key="3">
    <source>
        <dbReference type="EMBL" id="SFJ47641.1"/>
    </source>
</evidence>
<feature type="domain" description="N-acetyltransferase" evidence="2">
    <location>
        <begin position="6"/>
        <end position="92"/>
    </location>
</feature>
<dbReference type="PROSITE" id="PS51186">
    <property type="entry name" value="GNAT"/>
    <property type="match status" value="1"/>
</dbReference>
<dbReference type="RefSeq" id="WP_093887724.1">
    <property type="nucleotide sequence ID" value="NZ_FOQY01000009.1"/>
</dbReference>